<evidence type="ECO:0000313" key="1">
    <source>
        <dbReference type="EMBL" id="CAI6348686.1"/>
    </source>
</evidence>
<reference evidence="1 2" key="1">
    <citation type="submission" date="2023-01" db="EMBL/GenBank/DDBJ databases">
        <authorList>
            <person name="Whitehead M."/>
        </authorList>
    </citation>
    <scope>NUCLEOTIDE SEQUENCE [LARGE SCALE GENOMIC DNA]</scope>
</reference>
<evidence type="ECO:0000313" key="2">
    <source>
        <dbReference type="Proteomes" id="UP001160148"/>
    </source>
</evidence>
<gene>
    <name evidence="1" type="ORF">MEUPH1_LOCUS5340</name>
</gene>
<organism evidence="1 2">
    <name type="scientific">Macrosiphum euphorbiae</name>
    <name type="common">potato aphid</name>
    <dbReference type="NCBI Taxonomy" id="13131"/>
    <lineage>
        <taxon>Eukaryota</taxon>
        <taxon>Metazoa</taxon>
        <taxon>Ecdysozoa</taxon>
        <taxon>Arthropoda</taxon>
        <taxon>Hexapoda</taxon>
        <taxon>Insecta</taxon>
        <taxon>Pterygota</taxon>
        <taxon>Neoptera</taxon>
        <taxon>Paraneoptera</taxon>
        <taxon>Hemiptera</taxon>
        <taxon>Sternorrhyncha</taxon>
        <taxon>Aphidomorpha</taxon>
        <taxon>Aphidoidea</taxon>
        <taxon>Aphididae</taxon>
        <taxon>Macrosiphini</taxon>
        <taxon>Macrosiphum</taxon>
    </lineage>
</organism>
<protein>
    <submittedName>
        <fullName evidence="1">Uncharacterized protein</fullName>
    </submittedName>
</protein>
<accession>A0AAV0W0J2</accession>
<sequence length="401" mass="46517">MELNTTYSVNIISQIDKERGLFVVVERFNSGSTGYFHHYYEQLSLFNDCTEWFERFDYPIIETGKVVIVQDDKDPRVWKRGIISNCPNSNNLRPEVYLIDSQRFTDKDTMFELRTCPPKLLQLILPTYTIDINLCLDDDDLKTAITILIKKNQYGELSFSFTPQTVEDNVYSGELKLYFNEFYLPLKKLLKNVRTKKMFEDIPLYKKHQYSNFNPMEMNYLKNIFIPREPSKMVFLDSSLVSSSCDLSFIDDSNTNSSYNSANEFSSTSNYSENICFSNDSEIKITKSQNNCITPIVKQKVYSSNNSLMNKSNSSLQSASSDNNNFTMAEIKQCNDFVVTRMSKFKKNTGRQQDNKSTLTLKVLETPKTHLNSISNIKPMNIKMNDSLIWWSDDDDDDDKS</sequence>
<name>A0AAV0W0J2_9HEMI</name>
<proteinExistence type="predicted"/>
<dbReference type="EMBL" id="CARXXK010000001">
    <property type="protein sequence ID" value="CAI6348686.1"/>
    <property type="molecule type" value="Genomic_DNA"/>
</dbReference>
<comment type="caution">
    <text evidence="1">The sequence shown here is derived from an EMBL/GenBank/DDBJ whole genome shotgun (WGS) entry which is preliminary data.</text>
</comment>
<keyword evidence="2" id="KW-1185">Reference proteome</keyword>
<dbReference type="AlphaFoldDB" id="A0AAV0W0J2"/>
<dbReference type="Proteomes" id="UP001160148">
    <property type="component" value="Unassembled WGS sequence"/>
</dbReference>